<organism evidence="3 4">
    <name type="scientific">Candidatus Daviesbacteria bacterium RIFCSPLOWO2_02_FULL_38_15</name>
    <dbReference type="NCBI Taxonomy" id="1797794"/>
    <lineage>
        <taxon>Bacteria</taxon>
        <taxon>Candidatus Daviesiibacteriota</taxon>
    </lineage>
</organism>
<accession>A0A1F5N5C3</accession>
<dbReference type="EMBL" id="MFDV01000002">
    <property type="protein sequence ID" value="OGE72827.1"/>
    <property type="molecule type" value="Genomic_DNA"/>
</dbReference>
<evidence type="ECO:0000256" key="1">
    <source>
        <dbReference type="SAM" id="MobiDB-lite"/>
    </source>
</evidence>
<sequence>MKKLILSAVFIFLALGFLNTTIAYAQNSVDCPDGQIKDSQNNCSDRIKYCKPYIDNEKCYIDNNSVWNFGVIGCYAGWFKAARTEYPMSVCKPAGQPSQPPADVGQQPITDDTPLGDVQQWIVLNEWCEFDDQQCRSSLTTCYNKLDGPIVTRAMIKSCFNAYSSWQASQPASTQSPAQPAAPAAECVASQEDNPSFCRNRHGSGSECDTSNKKFNDGCTASTAGTIGDKSCNETPDESRAYTQCGQTAGLESFPANRVIKVTPIINCRGNIVRYDNADKGELAGQCGVTAGQGSQQDRPPQADRQQTPVTPRPTIKTVLIHDRPVTEFPGGIARNITNLEHLCKDKNPNCKKENITSQTVIPVTITMQDERGNTLYTVNLNLKVKSNSQRFCASCGAKNQPCCKGENQCSKDGDSGVGDKCERGLVCGTAADDTCTKANAAAGRCQIKTACRDPQEVGVPDANGVIQGRCRTYQKGNQTENLAGNDGQGLKEGETTCTSGKERVECSCDSQACTAIKTGVCEGFSYDDSAAVAGTCDQTEFLNGHPQRCVRIPTGSPYDGDPNKGDKRLRQCFCDSGGCTWQHDNGAC</sequence>
<feature type="chain" id="PRO_5009520087" description="Dickkopf N-terminal cysteine-rich domain-containing protein" evidence="2">
    <location>
        <begin position="26"/>
        <end position="589"/>
    </location>
</feature>
<evidence type="ECO:0000313" key="3">
    <source>
        <dbReference type="EMBL" id="OGE72827.1"/>
    </source>
</evidence>
<evidence type="ECO:0000313" key="4">
    <source>
        <dbReference type="Proteomes" id="UP000177057"/>
    </source>
</evidence>
<dbReference type="STRING" id="1797794.A3H40_02055"/>
<gene>
    <name evidence="3" type="ORF">A3H40_02055</name>
</gene>
<evidence type="ECO:0000256" key="2">
    <source>
        <dbReference type="SAM" id="SignalP"/>
    </source>
</evidence>
<feature type="region of interest" description="Disordered" evidence="1">
    <location>
        <begin position="289"/>
        <end position="312"/>
    </location>
</feature>
<dbReference type="Proteomes" id="UP000177057">
    <property type="component" value="Unassembled WGS sequence"/>
</dbReference>
<protein>
    <recommendedName>
        <fullName evidence="5">Dickkopf N-terminal cysteine-rich domain-containing protein</fullName>
    </recommendedName>
</protein>
<evidence type="ECO:0008006" key="5">
    <source>
        <dbReference type="Google" id="ProtNLM"/>
    </source>
</evidence>
<dbReference type="AlphaFoldDB" id="A0A1F5N5C3"/>
<comment type="caution">
    <text evidence="3">The sequence shown here is derived from an EMBL/GenBank/DDBJ whole genome shotgun (WGS) entry which is preliminary data.</text>
</comment>
<proteinExistence type="predicted"/>
<feature type="signal peptide" evidence="2">
    <location>
        <begin position="1"/>
        <end position="25"/>
    </location>
</feature>
<keyword evidence="2" id="KW-0732">Signal</keyword>
<reference evidence="3 4" key="1">
    <citation type="journal article" date="2016" name="Nat. Commun.">
        <title>Thousands of microbial genomes shed light on interconnected biogeochemical processes in an aquifer system.</title>
        <authorList>
            <person name="Anantharaman K."/>
            <person name="Brown C.T."/>
            <person name="Hug L.A."/>
            <person name="Sharon I."/>
            <person name="Castelle C.J."/>
            <person name="Probst A.J."/>
            <person name="Thomas B.C."/>
            <person name="Singh A."/>
            <person name="Wilkins M.J."/>
            <person name="Karaoz U."/>
            <person name="Brodie E.L."/>
            <person name="Williams K.H."/>
            <person name="Hubbard S.S."/>
            <person name="Banfield J.F."/>
        </authorList>
    </citation>
    <scope>NUCLEOTIDE SEQUENCE [LARGE SCALE GENOMIC DNA]</scope>
</reference>
<name>A0A1F5N5C3_9BACT</name>
<feature type="compositionally biased region" description="Low complexity" evidence="1">
    <location>
        <begin position="296"/>
        <end position="307"/>
    </location>
</feature>